<feature type="transmembrane region" description="Helical" evidence="1">
    <location>
        <begin position="287"/>
        <end position="306"/>
    </location>
</feature>
<keyword evidence="1" id="KW-0472">Membrane</keyword>
<gene>
    <name evidence="2" type="ORF">BKA10_002561</name>
</gene>
<feature type="transmembrane region" description="Helical" evidence="1">
    <location>
        <begin position="106"/>
        <end position="133"/>
    </location>
</feature>
<feature type="transmembrane region" description="Helical" evidence="1">
    <location>
        <begin position="74"/>
        <end position="94"/>
    </location>
</feature>
<keyword evidence="3" id="KW-1185">Reference proteome</keyword>
<dbReference type="Proteomes" id="UP000549113">
    <property type="component" value="Unassembled WGS sequence"/>
</dbReference>
<proteinExistence type="predicted"/>
<dbReference type="RefSeq" id="WP_183500248.1">
    <property type="nucleotide sequence ID" value="NZ_BAABCO010000004.1"/>
</dbReference>
<evidence type="ECO:0000313" key="2">
    <source>
        <dbReference type="EMBL" id="MBB4140767.1"/>
    </source>
</evidence>
<organism evidence="2 3">
    <name type="scientific">Microbacterium invictum</name>
    <dbReference type="NCBI Taxonomy" id="515415"/>
    <lineage>
        <taxon>Bacteria</taxon>
        <taxon>Bacillati</taxon>
        <taxon>Actinomycetota</taxon>
        <taxon>Actinomycetes</taxon>
        <taxon>Micrococcales</taxon>
        <taxon>Microbacteriaceae</taxon>
        <taxon>Microbacterium</taxon>
    </lineage>
</organism>
<accession>A0AA40SQW0</accession>
<sequence length="401" mass="42551">MGTELADHKSLISTARQISQGDLIRRAWGRGAVIVASGAILAGMLAIACVFLAVETGQLQRDVPTWPGFPVAAVPIAESGTIVLPALITTLVGLSVLKAIGWGNTFIVGTATLVGTLSVAWAILSLATLAAPLCSGREPTSSEPCLVDPVTDAVIATVALAVVCAAVAITIREMLPLSDELRAKEMRDRVIALESRQERLDRARESRAYGRPYPVGLSLPLTALWYMSVLLVPTALMIISVWLIDELSTSVIVAGVLLTMLAVAGALCLHGFALVRFDGLRLQAIPLTFLASVGALVLACTPLLTTALTATTVNGEAYLLSAGLQWLWWLLVLAGVILPAAYEGAADDVALPRFGLFGQVALSLEERTVIRLLRRQRAVDAARRRLAREREPRPGSTTTRG</sequence>
<evidence type="ECO:0000313" key="3">
    <source>
        <dbReference type="Proteomes" id="UP000549113"/>
    </source>
</evidence>
<feature type="transmembrane region" description="Helical" evidence="1">
    <location>
        <begin position="250"/>
        <end position="275"/>
    </location>
</feature>
<protein>
    <submittedName>
        <fullName evidence="2">MFS family permease</fullName>
    </submittedName>
</protein>
<dbReference type="EMBL" id="JACIFH010000001">
    <property type="protein sequence ID" value="MBB4140767.1"/>
    <property type="molecule type" value="Genomic_DNA"/>
</dbReference>
<keyword evidence="1" id="KW-0812">Transmembrane</keyword>
<feature type="transmembrane region" description="Helical" evidence="1">
    <location>
        <begin position="153"/>
        <end position="171"/>
    </location>
</feature>
<feature type="transmembrane region" description="Helical" evidence="1">
    <location>
        <begin position="326"/>
        <end position="345"/>
    </location>
</feature>
<dbReference type="AlphaFoldDB" id="A0AA40SQW0"/>
<name>A0AA40SQW0_9MICO</name>
<evidence type="ECO:0000256" key="1">
    <source>
        <dbReference type="SAM" id="Phobius"/>
    </source>
</evidence>
<feature type="transmembrane region" description="Helical" evidence="1">
    <location>
        <begin position="223"/>
        <end position="244"/>
    </location>
</feature>
<keyword evidence="1" id="KW-1133">Transmembrane helix</keyword>
<feature type="transmembrane region" description="Helical" evidence="1">
    <location>
        <begin position="32"/>
        <end position="54"/>
    </location>
</feature>
<comment type="caution">
    <text evidence="2">The sequence shown here is derived from an EMBL/GenBank/DDBJ whole genome shotgun (WGS) entry which is preliminary data.</text>
</comment>
<reference evidence="2 3" key="1">
    <citation type="submission" date="2020-08" db="EMBL/GenBank/DDBJ databases">
        <title>Sequencing the genomes of 1000 actinobacteria strains.</title>
        <authorList>
            <person name="Klenk H.-P."/>
        </authorList>
    </citation>
    <scope>NUCLEOTIDE SEQUENCE [LARGE SCALE GENOMIC DNA]</scope>
    <source>
        <strain evidence="2 3">DSM 19600</strain>
    </source>
</reference>